<reference evidence="1 2" key="1">
    <citation type="submission" date="2019-02" db="EMBL/GenBank/DDBJ databases">
        <title>Deep-cultivation of Planctomycetes and their phenomic and genomic characterization uncovers novel biology.</title>
        <authorList>
            <person name="Wiegand S."/>
            <person name="Jogler M."/>
            <person name="Boedeker C."/>
            <person name="Pinto D."/>
            <person name="Vollmers J."/>
            <person name="Rivas-Marin E."/>
            <person name="Kohn T."/>
            <person name="Peeters S.H."/>
            <person name="Heuer A."/>
            <person name="Rast P."/>
            <person name="Oberbeckmann S."/>
            <person name="Bunk B."/>
            <person name="Jeske O."/>
            <person name="Meyerdierks A."/>
            <person name="Storesund J.E."/>
            <person name="Kallscheuer N."/>
            <person name="Luecker S."/>
            <person name="Lage O.M."/>
            <person name="Pohl T."/>
            <person name="Merkel B.J."/>
            <person name="Hornburger P."/>
            <person name="Mueller R.-W."/>
            <person name="Bruemmer F."/>
            <person name="Labrenz M."/>
            <person name="Spormann A.M."/>
            <person name="Op den Camp H."/>
            <person name="Overmann J."/>
            <person name="Amann R."/>
            <person name="Jetten M.S.M."/>
            <person name="Mascher T."/>
            <person name="Medema M.H."/>
            <person name="Devos D.P."/>
            <person name="Kaster A.-K."/>
            <person name="Ovreas L."/>
            <person name="Rohde M."/>
            <person name="Galperin M.Y."/>
            <person name="Jogler C."/>
        </authorList>
    </citation>
    <scope>NUCLEOTIDE SEQUENCE [LARGE SCALE GENOMIC DNA]</scope>
    <source>
        <strain evidence="1 2">ETA_A1</strain>
    </source>
</reference>
<dbReference type="EMBL" id="CP036273">
    <property type="protein sequence ID" value="QDU20575.1"/>
    <property type="molecule type" value="Genomic_DNA"/>
</dbReference>
<gene>
    <name evidence="1" type="ORF">ETAA1_25300</name>
</gene>
<dbReference type="AlphaFoldDB" id="A0A517XSW0"/>
<sequence>MSAEEAVRATVAFNQLVEVHPAVEVWSDDGQAEGGYSYFWVVTRDGTAVRQLAYFRCRTGGVERRSYDESGDDHWSMVE</sequence>
<proteinExistence type="predicted"/>
<name>A0A517XSW0_9BACT</name>
<keyword evidence="2" id="KW-1185">Reference proteome</keyword>
<dbReference type="Proteomes" id="UP000319576">
    <property type="component" value="Chromosome"/>
</dbReference>
<evidence type="ECO:0000313" key="1">
    <source>
        <dbReference type="EMBL" id="QDU20575.1"/>
    </source>
</evidence>
<organism evidence="1 2">
    <name type="scientific">Urbifossiella limnaea</name>
    <dbReference type="NCBI Taxonomy" id="2528023"/>
    <lineage>
        <taxon>Bacteria</taxon>
        <taxon>Pseudomonadati</taxon>
        <taxon>Planctomycetota</taxon>
        <taxon>Planctomycetia</taxon>
        <taxon>Gemmatales</taxon>
        <taxon>Gemmataceae</taxon>
        <taxon>Urbifossiella</taxon>
    </lineage>
</organism>
<evidence type="ECO:0000313" key="2">
    <source>
        <dbReference type="Proteomes" id="UP000319576"/>
    </source>
</evidence>
<accession>A0A517XSW0</accession>
<dbReference type="OrthoDB" id="6906704at2"/>
<dbReference type="KEGG" id="uli:ETAA1_25300"/>
<dbReference type="RefSeq" id="WP_145238373.1">
    <property type="nucleotide sequence ID" value="NZ_CP036273.1"/>
</dbReference>
<protein>
    <submittedName>
        <fullName evidence="1">Uncharacterized protein</fullName>
    </submittedName>
</protein>